<accession>A0A803PYR1</accession>
<reference evidence="2" key="1">
    <citation type="submission" date="2018-11" db="EMBL/GenBank/DDBJ databases">
        <authorList>
            <person name="Grassa J C."/>
        </authorList>
    </citation>
    <scope>NUCLEOTIDE SEQUENCE [LARGE SCALE GENOMIC DNA]</scope>
</reference>
<dbReference type="Gramene" id="evm.model.06.533">
    <property type="protein sequence ID" value="cds.evm.model.06.533"/>
    <property type="gene ID" value="evm.TU.06.533"/>
</dbReference>
<reference evidence="2" key="2">
    <citation type="submission" date="2021-03" db="UniProtKB">
        <authorList>
            <consortium name="EnsemblPlants"/>
        </authorList>
    </citation>
    <scope>IDENTIFICATION</scope>
</reference>
<dbReference type="EMBL" id="UZAU01000566">
    <property type="status" value="NOT_ANNOTATED_CDS"/>
    <property type="molecule type" value="Genomic_DNA"/>
</dbReference>
<feature type="region of interest" description="Disordered" evidence="1">
    <location>
        <begin position="1"/>
        <end position="39"/>
    </location>
</feature>
<keyword evidence="3" id="KW-1185">Reference proteome</keyword>
<name>A0A803PYR1_CANSA</name>
<evidence type="ECO:0000313" key="3">
    <source>
        <dbReference type="Proteomes" id="UP000596661"/>
    </source>
</evidence>
<organism evidence="2 3">
    <name type="scientific">Cannabis sativa</name>
    <name type="common">Hemp</name>
    <name type="synonym">Marijuana</name>
    <dbReference type="NCBI Taxonomy" id="3483"/>
    <lineage>
        <taxon>Eukaryota</taxon>
        <taxon>Viridiplantae</taxon>
        <taxon>Streptophyta</taxon>
        <taxon>Embryophyta</taxon>
        <taxon>Tracheophyta</taxon>
        <taxon>Spermatophyta</taxon>
        <taxon>Magnoliopsida</taxon>
        <taxon>eudicotyledons</taxon>
        <taxon>Gunneridae</taxon>
        <taxon>Pentapetalae</taxon>
        <taxon>rosids</taxon>
        <taxon>fabids</taxon>
        <taxon>Rosales</taxon>
        <taxon>Cannabaceae</taxon>
        <taxon>Cannabis</taxon>
    </lineage>
</organism>
<evidence type="ECO:0000313" key="2">
    <source>
        <dbReference type="EnsemblPlants" id="cds.evm.model.06.533"/>
    </source>
</evidence>
<protein>
    <submittedName>
        <fullName evidence="2">Uncharacterized protein</fullName>
    </submittedName>
</protein>
<dbReference type="Proteomes" id="UP000596661">
    <property type="component" value="Chromosome 6"/>
</dbReference>
<proteinExistence type="predicted"/>
<dbReference type="EnsemblPlants" id="evm.model.06.533">
    <property type="protein sequence ID" value="cds.evm.model.06.533"/>
    <property type="gene ID" value="evm.TU.06.533"/>
</dbReference>
<evidence type="ECO:0000256" key="1">
    <source>
        <dbReference type="SAM" id="MobiDB-lite"/>
    </source>
</evidence>
<dbReference type="AlphaFoldDB" id="A0A803PYR1"/>
<sequence>MDFVVGDHSSENERGSNPGDHPDPTLTVQSPSPSPPLPLRKALRRLLHRALWNSHRRLLLCCVRPREIDRCFRCMAVRECFELGFSH</sequence>